<dbReference type="SUPFAM" id="SSF52540">
    <property type="entry name" value="P-loop containing nucleoside triphosphate hydrolases"/>
    <property type="match status" value="1"/>
</dbReference>
<accession>A0ABT9ZCD2</accession>
<dbReference type="Proteomes" id="UP001234495">
    <property type="component" value="Unassembled WGS sequence"/>
</dbReference>
<evidence type="ECO:0000313" key="1">
    <source>
        <dbReference type="EMBL" id="MDQ0229233.1"/>
    </source>
</evidence>
<evidence type="ECO:0000313" key="2">
    <source>
        <dbReference type="Proteomes" id="UP001234495"/>
    </source>
</evidence>
<feature type="non-terminal residue" evidence="1">
    <location>
        <position position="1"/>
    </location>
</feature>
<keyword evidence="2" id="KW-1185">Reference proteome</keyword>
<dbReference type="InterPro" id="IPR027417">
    <property type="entry name" value="P-loop_NTPase"/>
</dbReference>
<proteinExistence type="predicted"/>
<reference evidence="1 2" key="1">
    <citation type="submission" date="2023-07" db="EMBL/GenBank/DDBJ databases">
        <title>Genomic Encyclopedia of Type Strains, Phase IV (KMG-IV): sequencing the most valuable type-strain genomes for metagenomic binning, comparative biology and taxonomic classification.</title>
        <authorList>
            <person name="Goeker M."/>
        </authorList>
    </citation>
    <scope>NUCLEOTIDE SEQUENCE [LARGE SCALE GENOMIC DNA]</scope>
    <source>
        <strain evidence="1 2">DSM 29005</strain>
    </source>
</reference>
<sequence>LFNFQMDSTNPFILVLAGLPHIKTRLALNHHRPLSQRLIMKYEIQPLTREEVFSYIDHHMKLAGAKMPIFTETALEAIALRSQGWPRVINTLTINSLLFGFQLKKGQIDEEIIRLAVENNGLS</sequence>
<dbReference type="InterPro" id="IPR052026">
    <property type="entry name" value="ExeA_AAA_ATPase_DNA-bind"/>
</dbReference>
<gene>
    <name evidence="1" type="ORF">J2S19_000483</name>
</gene>
<comment type="caution">
    <text evidence="1">The sequence shown here is derived from an EMBL/GenBank/DDBJ whole genome shotgun (WGS) entry which is preliminary data.</text>
</comment>
<name>A0ABT9ZCD2_9BACI</name>
<protein>
    <submittedName>
        <fullName evidence="1">Type II secretory pathway predicted ATPase ExeA</fullName>
    </submittedName>
</protein>
<organism evidence="1 2">
    <name type="scientific">Metabacillus malikii</name>
    <dbReference type="NCBI Taxonomy" id="1504265"/>
    <lineage>
        <taxon>Bacteria</taxon>
        <taxon>Bacillati</taxon>
        <taxon>Bacillota</taxon>
        <taxon>Bacilli</taxon>
        <taxon>Bacillales</taxon>
        <taxon>Bacillaceae</taxon>
        <taxon>Metabacillus</taxon>
    </lineage>
</organism>
<dbReference type="PANTHER" id="PTHR35894">
    <property type="entry name" value="GENERAL SECRETION PATHWAY PROTEIN A-RELATED"/>
    <property type="match status" value="1"/>
</dbReference>
<dbReference type="PANTHER" id="PTHR35894:SF1">
    <property type="entry name" value="PHOSPHORIBULOKINASE _ URIDINE KINASE FAMILY"/>
    <property type="match status" value="1"/>
</dbReference>
<dbReference type="RefSeq" id="WP_370875016.1">
    <property type="nucleotide sequence ID" value="NZ_JAUSUD010000001.1"/>
</dbReference>
<dbReference type="EMBL" id="JAUSUD010000001">
    <property type="protein sequence ID" value="MDQ0229233.1"/>
    <property type="molecule type" value="Genomic_DNA"/>
</dbReference>